<dbReference type="InterPro" id="IPR043502">
    <property type="entry name" value="DNA/RNA_pol_sf"/>
</dbReference>
<organism evidence="1 2">
    <name type="scientific">Periplaneta americana</name>
    <name type="common">American cockroach</name>
    <name type="synonym">Blatta americana</name>
    <dbReference type="NCBI Taxonomy" id="6978"/>
    <lineage>
        <taxon>Eukaryota</taxon>
        <taxon>Metazoa</taxon>
        <taxon>Ecdysozoa</taxon>
        <taxon>Arthropoda</taxon>
        <taxon>Hexapoda</taxon>
        <taxon>Insecta</taxon>
        <taxon>Pterygota</taxon>
        <taxon>Neoptera</taxon>
        <taxon>Polyneoptera</taxon>
        <taxon>Dictyoptera</taxon>
        <taxon>Blattodea</taxon>
        <taxon>Blattoidea</taxon>
        <taxon>Blattidae</taxon>
        <taxon>Blattinae</taxon>
        <taxon>Periplaneta</taxon>
    </lineage>
</organism>
<dbReference type="Gene3D" id="3.10.10.10">
    <property type="entry name" value="HIV Type 1 Reverse Transcriptase, subunit A, domain 1"/>
    <property type="match status" value="1"/>
</dbReference>
<gene>
    <name evidence="1" type="ORF">ANN_04268</name>
</gene>
<reference evidence="1 2" key="1">
    <citation type="journal article" date="2022" name="Allergy">
        <title>Genome assembly and annotation of Periplaneta americana reveal a comprehensive cockroach allergen profile.</title>
        <authorList>
            <person name="Wang L."/>
            <person name="Xiong Q."/>
            <person name="Saelim N."/>
            <person name="Wang L."/>
            <person name="Nong W."/>
            <person name="Wan A.T."/>
            <person name="Shi M."/>
            <person name="Liu X."/>
            <person name="Cao Q."/>
            <person name="Hui J.H.L."/>
            <person name="Sookrung N."/>
            <person name="Leung T.F."/>
            <person name="Tungtrongchitr A."/>
            <person name="Tsui S.K.W."/>
        </authorList>
    </citation>
    <scope>NUCLEOTIDE SEQUENCE [LARGE SCALE GENOMIC DNA]</scope>
    <source>
        <strain evidence="1">PWHHKU_190912</strain>
    </source>
</reference>
<name>A0ABQ8T838_PERAM</name>
<accession>A0ABQ8T838</accession>
<dbReference type="Gene3D" id="3.30.70.270">
    <property type="match status" value="2"/>
</dbReference>
<dbReference type="EMBL" id="JAJSOF020000013">
    <property type="protein sequence ID" value="KAJ4442679.1"/>
    <property type="molecule type" value="Genomic_DNA"/>
</dbReference>
<proteinExistence type="predicted"/>
<dbReference type="Proteomes" id="UP001148838">
    <property type="component" value="Unassembled WGS sequence"/>
</dbReference>
<dbReference type="PANTHER" id="PTHR37984:SF5">
    <property type="entry name" value="PROTEIN NYNRIN-LIKE"/>
    <property type="match status" value="1"/>
</dbReference>
<dbReference type="InterPro" id="IPR043128">
    <property type="entry name" value="Rev_trsase/Diguanyl_cyclase"/>
</dbReference>
<keyword evidence="2" id="KW-1185">Reference proteome</keyword>
<sequence>MDLREVGYDDRDWINLAQDRDCWRAYDVSFLEHYIDDEENYILEEYSDIRGKQTWQKEDWLARLRSLVSPCKYNNDLEDRILDQFIIGLNKGPVKDRLFEEDRLQLSLEKAICIASAKESAAFQYDLSTSKTLIQVKEEHIGYVGYRNKLGSFKKGKLSLELKKAAQLKFIWARNVPFALREGVETELNRLTNEGILVPVDYSPFGSPIVPVLKKRGIRICGDFKLTLNPLRLHLWSNSQRVWLRNQVAWVPVLVGKVTWLRFFPGFSLNPIRANDGLDLAKFQKQFDILLEGVEGTATLLDDFIVGGRPKDLHELESRLTQVLRRLEAAGLTVSEKKCEIGRESLNFLGFKIDANGIHTTDEKIKAVRDAPRPTYVQELQSFLGYVTYISKFLPKTRFGPKRGIPACAANTLQRWALYLANYQFAIEYVSSNKIVADWLSRAPLPEVSPESKKPHS</sequence>
<dbReference type="PANTHER" id="PTHR37984">
    <property type="entry name" value="PROTEIN CBG26694"/>
    <property type="match status" value="1"/>
</dbReference>
<protein>
    <recommendedName>
        <fullName evidence="3">Reverse transcriptase domain-containing protein</fullName>
    </recommendedName>
</protein>
<dbReference type="InterPro" id="IPR050951">
    <property type="entry name" value="Retrovirus_Pol_polyprotein"/>
</dbReference>
<evidence type="ECO:0000313" key="1">
    <source>
        <dbReference type="EMBL" id="KAJ4442679.1"/>
    </source>
</evidence>
<dbReference type="SUPFAM" id="SSF56672">
    <property type="entry name" value="DNA/RNA polymerases"/>
    <property type="match status" value="1"/>
</dbReference>
<comment type="caution">
    <text evidence="1">The sequence shown here is derived from an EMBL/GenBank/DDBJ whole genome shotgun (WGS) entry which is preliminary data.</text>
</comment>
<evidence type="ECO:0000313" key="2">
    <source>
        <dbReference type="Proteomes" id="UP001148838"/>
    </source>
</evidence>
<evidence type="ECO:0008006" key="3">
    <source>
        <dbReference type="Google" id="ProtNLM"/>
    </source>
</evidence>